<dbReference type="GO" id="GO:0036064">
    <property type="term" value="C:ciliary basal body"/>
    <property type="evidence" value="ECO:0007669"/>
    <property type="project" value="TreeGrafter"/>
</dbReference>
<dbReference type="PANTHER" id="PTHR31954">
    <property type="entry name" value="CILIA- AND FLAGELLA-ASSOCIATED PROTEIN 157"/>
    <property type="match status" value="1"/>
</dbReference>
<reference evidence="9" key="1">
    <citation type="submission" date="2023-03" db="EMBL/GenBank/DDBJ databases">
        <authorList>
            <person name="Steffen K."/>
            <person name="Cardenas P."/>
        </authorList>
    </citation>
    <scope>NUCLEOTIDE SEQUENCE</scope>
</reference>
<keyword evidence="9" id="KW-0282">Flagellum</keyword>
<evidence type="ECO:0000256" key="6">
    <source>
        <dbReference type="ARBA" id="ARBA00023273"/>
    </source>
</evidence>
<feature type="coiled-coil region" evidence="7">
    <location>
        <begin position="333"/>
        <end position="367"/>
    </location>
</feature>
<evidence type="ECO:0000256" key="5">
    <source>
        <dbReference type="ARBA" id="ARBA00023069"/>
    </source>
</evidence>
<dbReference type="Proteomes" id="UP001174909">
    <property type="component" value="Unassembled WGS sequence"/>
</dbReference>
<feature type="compositionally biased region" description="Low complexity" evidence="8">
    <location>
        <begin position="407"/>
        <end position="418"/>
    </location>
</feature>
<evidence type="ECO:0000256" key="8">
    <source>
        <dbReference type="SAM" id="MobiDB-lite"/>
    </source>
</evidence>
<keyword evidence="5" id="KW-0969">Cilium</keyword>
<evidence type="ECO:0000256" key="4">
    <source>
        <dbReference type="ARBA" id="ARBA00023054"/>
    </source>
</evidence>
<dbReference type="InterPro" id="IPR038844">
    <property type="entry name" value="CFAP157"/>
</dbReference>
<feature type="region of interest" description="Disordered" evidence="8">
    <location>
        <begin position="1"/>
        <end position="34"/>
    </location>
</feature>
<feature type="region of interest" description="Disordered" evidence="8">
    <location>
        <begin position="112"/>
        <end position="134"/>
    </location>
</feature>
<dbReference type="AlphaFoldDB" id="A0AA35X833"/>
<keyword evidence="10" id="KW-1185">Reference proteome</keyword>
<proteinExistence type="inferred from homology"/>
<gene>
    <name evidence="9" type="ORF">GBAR_LOCUS26937</name>
</gene>
<evidence type="ECO:0000256" key="7">
    <source>
        <dbReference type="SAM" id="Coils"/>
    </source>
</evidence>
<evidence type="ECO:0000256" key="2">
    <source>
        <dbReference type="ARBA" id="ARBA00010841"/>
    </source>
</evidence>
<sequence length="450" mass="51178">MPKKGKGKKKGGKGKEKKEDGPPPLKVAGEEEPLSELSRQFYMVQIKDLEERVGRYQERCAGLQVSNEELQSKLAQQEEDQGQVIQFLKKKTKDQALSAATIEGELETLRRAREEEREQLEAQISQQEEDARRAQDKLQEENGVLQGKLDALEEFRVNKERLEEESREMAADIERLKKEKEDVVYSLEKKAVLDRDKMKREMVSKVNMVAGEFRKVSDLQMVETTKRTIRENVTIGQQLSKMSEKTMALLRENEALRRKETEMSRRVELLETSHREVTRSNVSNQKVILLLQEKARGQERELEDLRYTATQCVKLERQAQQAMEQAATTTIDSKVYRERSQNVEAELASMQAQLSDARRQIQSLTAILTQSAHTIQTALQGSSSEAEHLAKRQGLLSTLLHLLTSSPLTRSTPSHLTPYTPGDLGIVPPSGKRSDYQIHQNSIQTGKGAL</sequence>
<keyword evidence="6" id="KW-0966">Cell projection</keyword>
<dbReference type="EMBL" id="CASHTH010003755">
    <property type="protein sequence ID" value="CAI8048878.1"/>
    <property type="molecule type" value="Genomic_DNA"/>
</dbReference>
<evidence type="ECO:0000256" key="1">
    <source>
        <dbReference type="ARBA" id="ARBA00004138"/>
    </source>
</evidence>
<name>A0AA35X833_GEOBA</name>
<evidence type="ECO:0000313" key="9">
    <source>
        <dbReference type="EMBL" id="CAI8048878.1"/>
    </source>
</evidence>
<dbReference type="GO" id="GO:0008017">
    <property type="term" value="F:microtubule binding"/>
    <property type="evidence" value="ECO:0007669"/>
    <property type="project" value="TreeGrafter"/>
</dbReference>
<evidence type="ECO:0000313" key="10">
    <source>
        <dbReference type="Proteomes" id="UP001174909"/>
    </source>
</evidence>
<comment type="similarity">
    <text evidence="2">Belongs to the CFAP157 family.</text>
</comment>
<accession>A0AA35X833</accession>
<evidence type="ECO:0000256" key="3">
    <source>
        <dbReference type="ARBA" id="ARBA00014087"/>
    </source>
</evidence>
<keyword evidence="4 7" id="KW-0175">Coiled coil</keyword>
<organism evidence="9 10">
    <name type="scientific">Geodia barretti</name>
    <name type="common">Barrett's horny sponge</name>
    <dbReference type="NCBI Taxonomy" id="519541"/>
    <lineage>
        <taxon>Eukaryota</taxon>
        <taxon>Metazoa</taxon>
        <taxon>Porifera</taxon>
        <taxon>Demospongiae</taxon>
        <taxon>Heteroscleromorpha</taxon>
        <taxon>Tetractinellida</taxon>
        <taxon>Astrophorina</taxon>
        <taxon>Geodiidae</taxon>
        <taxon>Geodia</taxon>
    </lineage>
</organism>
<comment type="caution">
    <text evidence="9">The sequence shown here is derived from an EMBL/GenBank/DDBJ whole genome shotgun (WGS) entry which is preliminary data.</text>
</comment>
<feature type="region of interest" description="Disordered" evidence="8">
    <location>
        <begin position="407"/>
        <end position="435"/>
    </location>
</feature>
<protein>
    <recommendedName>
        <fullName evidence="3">Cilia- and flagella-associated protein 157</fullName>
    </recommendedName>
</protein>
<dbReference type="PANTHER" id="PTHR31954:SF1">
    <property type="entry name" value="CILIA- AND FLAGELLA-ASSOCIATED PROTEIN 157"/>
    <property type="match status" value="1"/>
</dbReference>
<comment type="subcellular location">
    <subcellularLocation>
        <location evidence="1">Cell projection</location>
        <location evidence="1">Cilium</location>
    </subcellularLocation>
</comment>
<feature type="compositionally biased region" description="Basic residues" evidence="8">
    <location>
        <begin position="1"/>
        <end position="12"/>
    </location>
</feature>